<dbReference type="KEGG" id="sqz:FQU76_01780"/>
<protein>
    <submittedName>
        <fullName evidence="1">Uncharacterized protein</fullName>
    </submittedName>
</protein>
<proteinExistence type="predicted"/>
<keyword evidence="2" id="KW-1185">Reference proteome</keyword>
<organism evidence="1 2">
    <name type="scientific">Streptomyces qinzhouensis</name>
    <dbReference type="NCBI Taxonomy" id="2599401"/>
    <lineage>
        <taxon>Bacteria</taxon>
        <taxon>Bacillati</taxon>
        <taxon>Actinomycetota</taxon>
        <taxon>Actinomycetes</taxon>
        <taxon>Kitasatosporales</taxon>
        <taxon>Streptomycetaceae</taxon>
        <taxon>Streptomyces</taxon>
    </lineage>
</organism>
<dbReference type="AlphaFoldDB" id="A0A5B8J2Q8"/>
<dbReference type="Proteomes" id="UP000320580">
    <property type="component" value="Chromosome"/>
</dbReference>
<evidence type="ECO:0000313" key="2">
    <source>
        <dbReference type="Proteomes" id="UP000320580"/>
    </source>
</evidence>
<evidence type="ECO:0000313" key="1">
    <source>
        <dbReference type="EMBL" id="QDY75446.1"/>
    </source>
</evidence>
<name>A0A5B8J2Q8_9ACTN</name>
<accession>A0A5B8J2Q8</accession>
<dbReference type="OrthoDB" id="4325844at2"/>
<reference evidence="1 2" key="1">
    <citation type="submission" date="2019-07" db="EMBL/GenBank/DDBJ databases">
        <authorList>
            <person name="Zhu P."/>
        </authorList>
    </citation>
    <scope>NUCLEOTIDE SEQUENCE [LARGE SCALE GENOMIC DNA]</scope>
    <source>
        <strain evidence="1 2">SSL-25</strain>
    </source>
</reference>
<gene>
    <name evidence="1" type="ORF">FQU76_01780</name>
</gene>
<sequence length="124" mass="13463">MNSADQHAEPVVVTISNSAKEDAHAVFEVLRRAYACDREAGDRPEYVSEGHATVWTATFDVATTLAPAAPVRLTDPVEAEMQGGYWAVDRMTETLAAAFEVERRGTAAGDQEKDVQLRLLSRAG</sequence>
<dbReference type="RefSeq" id="WP_146478758.1">
    <property type="nucleotide sequence ID" value="NZ_CP042266.1"/>
</dbReference>
<dbReference type="EMBL" id="CP042266">
    <property type="protein sequence ID" value="QDY75446.1"/>
    <property type="molecule type" value="Genomic_DNA"/>
</dbReference>